<reference evidence="3" key="2">
    <citation type="submission" date="2020-01" db="EMBL/GenBank/DDBJ databases">
        <authorList>
            <person name="Korhonen P.K.K."/>
            <person name="Guangxu M.G."/>
            <person name="Wang T.W."/>
            <person name="Stroehlein A.J.S."/>
            <person name="Young N.D."/>
            <person name="Ang C.-S.A."/>
            <person name="Fernando D.W.F."/>
            <person name="Lu H.L."/>
            <person name="Taylor S.T."/>
            <person name="Ehtesham M.E.M."/>
            <person name="Najaraj S.H.N."/>
            <person name="Harsha G.H.G."/>
            <person name="Madugundu A.M."/>
            <person name="Renuse S.R."/>
            <person name="Holt D.H."/>
            <person name="Pandey A.P."/>
            <person name="Papenfuss A.P."/>
            <person name="Gasser R.B.G."/>
            <person name="Fischer K.F."/>
        </authorList>
    </citation>
    <scope>NUCLEOTIDE SEQUENCE</scope>
    <source>
        <strain evidence="3">SSS_KF_BRIS2020</strain>
    </source>
</reference>
<feature type="compositionally biased region" description="Low complexity" evidence="1">
    <location>
        <begin position="189"/>
        <end position="217"/>
    </location>
</feature>
<feature type="compositionally biased region" description="Basic and acidic residues" evidence="1">
    <location>
        <begin position="148"/>
        <end position="165"/>
    </location>
</feature>
<sequence>MQSKSVQLIKLFLLIVFLCETTYCLNDLINTKPDDNRNTNQGFLNSHESLSSTSNEDPSKEISESSNGGKKSSYKVLYLPVIPVKATKNGNPSQSLPSQQKSKFNHEMGSFAMASSFNPSGPNSESSTYSSGELSEDSPVIPVIIIQKTEESSKRDNSNRNHNEKSSSMVNHRPDSGNFNSVLEMPALNYNNNNNNNNNHNNNNHNNNNHHYFNDHNPSNFNNFQRPTNFPNQAFQSHNNQNNIGHSGYGPMMAPFPSHFSGVGDFRDLSMNHPIKNQFFPNHQTNDFYGANFDNLNNMHRDNFRPNDNFKPNPSYFNHNDLIYNDKFIANSLNQFDNKLEHAHLSSASNLLTDSSPPMVPFHLNANNNNNNNNPNNNNNNNNQNHQKKNNHPHNGRNNYNSFKSKGNGEGLGGKFNNGGGNPFGQSGSLFGSNENKFVSGLNFMPTAAASKFLPNYSPNSGSGFQSGFTNSLLNGGSFMPKEIKFNNGFGSSSSLNSGGFGFSSSGKVGPFSWKVC</sequence>
<dbReference type="Proteomes" id="UP000070412">
    <property type="component" value="Unassembled WGS sequence"/>
</dbReference>
<evidence type="ECO:0000313" key="5">
    <source>
        <dbReference type="Proteomes" id="UP000070412"/>
    </source>
</evidence>
<evidence type="ECO:0000256" key="2">
    <source>
        <dbReference type="SAM" id="SignalP"/>
    </source>
</evidence>
<dbReference type="EMBL" id="WVUK01000001">
    <property type="protein sequence ID" value="KAF7496746.1"/>
    <property type="molecule type" value="Genomic_DNA"/>
</dbReference>
<feature type="chain" id="PRO_5038259423" evidence="2">
    <location>
        <begin position="25"/>
        <end position="517"/>
    </location>
</feature>
<gene>
    <name evidence="3" type="ORF">SSS_3490</name>
</gene>
<feature type="compositionally biased region" description="Polar residues" evidence="1">
    <location>
        <begin position="218"/>
        <end position="233"/>
    </location>
</feature>
<accession>A0A834RIH3</accession>
<feature type="signal peptide" evidence="2">
    <location>
        <begin position="1"/>
        <end position="24"/>
    </location>
</feature>
<feature type="compositionally biased region" description="Low complexity" evidence="1">
    <location>
        <begin position="396"/>
        <end position="406"/>
    </location>
</feature>
<evidence type="ECO:0000313" key="3">
    <source>
        <dbReference type="EMBL" id="KAF7496746.1"/>
    </source>
</evidence>
<feature type="compositionally biased region" description="Low complexity" evidence="1">
    <location>
        <begin position="367"/>
        <end position="385"/>
    </location>
</feature>
<proteinExistence type="predicted"/>
<dbReference type="EnsemblMetazoa" id="SSS_3490s_mrna">
    <property type="protein sequence ID" value="KAF7496746.1"/>
    <property type="gene ID" value="SSS_3490"/>
</dbReference>
<name>A0A834RIH3_SARSC</name>
<feature type="region of interest" description="Disordered" evidence="1">
    <location>
        <begin position="356"/>
        <end position="420"/>
    </location>
</feature>
<keyword evidence="2" id="KW-0732">Signal</keyword>
<reference evidence="4" key="3">
    <citation type="submission" date="2022-06" db="UniProtKB">
        <authorList>
            <consortium name="EnsemblMetazoa"/>
        </authorList>
    </citation>
    <scope>IDENTIFICATION</scope>
</reference>
<feature type="region of interest" description="Disordered" evidence="1">
    <location>
        <begin position="112"/>
        <end position="233"/>
    </location>
</feature>
<feature type="compositionally biased region" description="Low complexity" evidence="1">
    <location>
        <begin position="120"/>
        <end position="133"/>
    </location>
</feature>
<organism evidence="3">
    <name type="scientific">Sarcoptes scabiei</name>
    <name type="common">Itch mite</name>
    <name type="synonym">Acarus scabiei</name>
    <dbReference type="NCBI Taxonomy" id="52283"/>
    <lineage>
        <taxon>Eukaryota</taxon>
        <taxon>Metazoa</taxon>
        <taxon>Ecdysozoa</taxon>
        <taxon>Arthropoda</taxon>
        <taxon>Chelicerata</taxon>
        <taxon>Arachnida</taxon>
        <taxon>Acari</taxon>
        <taxon>Acariformes</taxon>
        <taxon>Sarcoptiformes</taxon>
        <taxon>Astigmata</taxon>
        <taxon>Psoroptidia</taxon>
        <taxon>Sarcoptoidea</taxon>
        <taxon>Sarcoptidae</taxon>
        <taxon>Sarcoptinae</taxon>
        <taxon>Sarcoptes</taxon>
    </lineage>
</organism>
<feature type="region of interest" description="Disordered" evidence="1">
    <location>
        <begin position="30"/>
        <end position="71"/>
    </location>
</feature>
<feature type="compositionally biased region" description="Gly residues" evidence="1">
    <location>
        <begin position="408"/>
        <end position="420"/>
    </location>
</feature>
<reference evidence="5" key="1">
    <citation type="journal article" date="2020" name="PLoS Negl. Trop. Dis.">
        <title>High-quality nuclear genome for Sarcoptes scabiei-A critical resource for a neglected parasite.</title>
        <authorList>
            <person name="Korhonen P.K."/>
            <person name="Gasser R.B."/>
            <person name="Ma G."/>
            <person name="Wang T."/>
            <person name="Stroehlein A.J."/>
            <person name="Young N.D."/>
            <person name="Ang C.S."/>
            <person name="Fernando D.D."/>
            <person name="Lu H.C."/>
            <person name="Taylor S."/>
            <person name="Reynolds S.L."/>
            <person name="Mofiz E."/>
            <person name="Najaraj S.H."/>
            <person name="Gowda H."/>
            <person name="Madugundu A."/>
            <person name="Renuse S."/>
            <person name="Holt D."/>
            <person name="Pandey A."/>
            <person name="Papenfuss A.T."/>
            <person name="Fischer K."/>
        </authorList>
    </citation>
    <scope>NUCLEOTIDE SEQUENCE [LARGE SCALE GENOMIC DNA]</scope>
</reference>
<protein>
    <submittedName>
        <fullName evidence="3 4">Uncharacterized protein</fullName>
    </submittedName>
</protein>
<feature type="compositionally biased region" description="Basic residues" evidence="1">
    <location>
        <begin position="386"/>
        <end position="395"/>
    </location>
</feature>
<evidence type="ECO:0000256" key="1">
    <source>
        <dbReference type="SAM" id="MobiDB-lite"/>
    </source>
</evidence>
<keyword evidence="5" id="KW-1185">Reference proteome</keyword>
<evidence type="ECO:0000313" key="4">
    <source>
        <dbReference type="EnsemblMetazoa" id="KAF7496746.1"/>
    </source>
</evidence>
<dbReference type="AlphaFoldDB" id="A0A834RIH3"/>
<feature type="compositionally biased region" description="Polar residues" evidence="1">
    <location>
        <begin position="38"/>
        <end position="56"/>
    </location>
</feature>